<dbReference type="PANTHER" id="PTHR11905:SF159">
    <property type="entry name" value="ADAM METALLOPROTEASE"/>
    <property type="match status" value="1"/>
</dbReference>
<keyword evidence="4 8" id="KW-0482">Metalloprotease</keyword>
<feature type="binding site" evidence="5">
    <location>
        <position position="336"/>
    </location>
    <ligand>
        <name>Zn(2+)</name>
        <dbReference type="ChEBI" id="CHEBI:29105"/>
        <note>catalytic</note>
    </ligand>
</feature>
<dbReference type="PANTHER" id="PTHR11905">
    <property type="entry name" value="ADAM A DISINTEGRIN AND METALLOPROTEASE DOMAIN"/>
    <property type="match status" value="1"/>
</dbReference>
<reference evidence="8" key="1">
    <citation type="journal article" date="2007" name="Comp. Biochem. Physiol. B, Biochem. Mol. Biol.">
        <title>Molecular characterization and comparative study of 6 salivary gland metalloproteases from the hard tick, Haemaphysalis longicornis.</title>
        <authorList>
            <person name="Harnnoi T."/>
            <person name="Sakaguchi T."/>
            <person name="Nishikawa Y."/>
            <person name="Xuan X."/>
            <person name="Fujisaki K."/>
        </authorList>
    </citation>
    <scope>NUCLEOTIDE SEQUENCE</scope>
</reference>
<evidence type="ECO:0000313" key="8">
    <source>
        <dbReference type="EMBL" id="BAF43574.1"/>
    </source>
</evidence>
<dbReference type="Pfam" id="PF13582">
    <property type="entry name" value="Reprolysin_3"/>
    <property type="match status" value="1"/>
</dbReference>
<dbReference type="InterPro" id="IPR001590">
    <property type="entry name" value="Peptidase_M12B"/>
</dbReference>
<keyword evidence="3 5" id="KW-0862">Zinc</keyword>
<dbReference type="InterPro" id="IPR034030">
    <property type="entry name" value="ZnMc_salivary_gland_MPs"/>
</dbReference>
<dbReference type="CDD" id="cd04272">
    <property type="entry name" value="ZnMc_salivary_gland_MPs"/>
    <property type="match status" value="1"/>
</dbReference>
<accession>A1IIA9</accession>
<evidence type="ECO:0000256" key="1">
    <source>
        <dbReference type="ARBA" id="ARBA00022670"/>
    </source>
</evidence>
<sequence>MILLLSALAITLSSSTAKEVSVYPKILEERTRDGGLVLQLNGNLTLNLLKSSVISDSVYVVTSEENRNTYETIDASGIDKALYHDPEKRSSIRILRRDNALEVEGVIDSKLRIKPLLEEERSSEGQVLHTIYEVEEIKDDLKKISPKHLRAPQVRPSARNYGGGYWWAQPWWGATTTARPNVQEFVVEVHVVSCKEHQAKFPTNAELIAYMAVMVNAVNMRYLDMSNPRIRYKLVGVTRSKDDVFATGLSGHLDAEKTLRGLSTYYSQGYVPGNPDVVYFITNQDLAKIEYGTITEKNVAGLAFVGTVCTKKGVAEGEDIAKSYMGVYCMAHELAHSLGAEHDTTPECPWSHGYLMSYVDGGTNKYKLSRCSERQIRHFNTYTSTQLYKETYNKQYMNDHRRVPGQLLKEVEYCRMMLKKYGHYNPITADKPFHLINKCKMNCCFRAGYRKYCQQTDVLEGMSCLYGKSCRRGLCGNHRWQNK</sequence>
<feature type="signal peptide" evidence="6">
    <location>
        <begin position="1"/>
        <end position="17"/>
    </location>
</feature>
<evidence type="ECO:0000256" key="6">
    <source>
        <dbReference type="SAM" id="SignalP"/>
    </source>
</evidence>
<dbReference type="GO" id="GO:0006509">
    <property type="term" value="P:membrane protein ectodomain proteolysis"/>
    <property type="evidence" value="ECO:0007669"/>
    <property type="project" value="TreeGrafter"/>
</dbReference>
<dbReference type="InterPro" id="IPR024079">
    <property type="entry name" value="MetalloPept_cat_dom_sf"/>
</dbReference>
<evidence type="ECO:0000256" key="5">
    <source>
        <dbReference type="PROSITE-ProRule" id="PRU00276"/>
    </source>
</evidence>
<feature type="active site" evidence="5">
    <location>
        <position position="333"/>
    </location>
</feature>
<evidence type="ECO:0000256" key="4">
    <source>
        <dbReference type="ARBA" id="ARBA00023049"/>
    </source>
</evidence>
<keyword evidence="2" id="KW-0378">Hydrolase</keyword>
<feature type="binding site" evidence="5">
    <location>
        <position position="342"/>
    </location>
    <ligand>
        <name>Zn(2+)</name>
        <dbReference type="ChEBI" id="CHEBI:29105"/>
        <note>catalytic</note>
    </ligand>
</feature>
<protein>
    <submittedName>
        <fullName evidence="8">Metalloprotease</fullName>
    </submittedName>
</protein>
<dbReference type="EMBL" id="AB264113">
    <property type="protein sequence ID" value="BAF43574.1"/>
    <property type="molecule type" value="mRNA"/>
</dbReference>
<keyword evidence="6" id="KW-0732">Signal</keyword>
<evidence type="ECO:0000256" key="3">
    <source>
        <dbReference type="ARBA" id="ARBA00022833"/>
    </source>
</evidence>
<dbReference type="AlphaFoldDB" id="A1IIA9"/>
<feature type="chain" id="PRO_5002635158" evidence="6">
    <location>
        <begin position="18"/>
        <end position="483"/>
    </location>
</feature>
<feature type="domain" description="Peptidase M12B" evidence="7">
    <location>
        <begin position="185"/>
        <end position="379"/>
    </location>
</feature>
<keyword evidence="1 8" id="KW-0645">Protease</keyword>
<feature type="binding site" evidence="5">
    <location>
        <position position="332"/>
    </location>
    <ligand>
        <name>Zn(2+)</name>
        <dbReference type="ChEBI" id="CHEBI:29105"/>
        <note>catalytic</note>
    </ligand>
</feature>
<name>A1IIA9_HAELO</name>
<dbReference type="Gene3D" id="3.40.390.10">
    <property type="entry name" value="Collagenase (Catalytic Domain)"/>
    <property type="match status" value="1"/>
</dbReference>
<keyword evidence="5" id="KW-0479">Metal-binding</keyword>
<organism evidence="8">
    <name type="scientific">Haemaphysalis longicornis</name>
    <name type="common">Bush tick</name>
    <dbReference type="NCBI Taxonomy" id="44386"/>
    <lineage>
        <taxon>Eukaryota</taxon>
        <taxon>Metazoa</taxon>
        <taxon>Ecdysozoa</taxon>
        <taxon>Arthropoda</taxon>
        <taxon>Chelicerata</taxon>
        <taxon>Arachnida</taxon>
        <taxon>Acari</taxon>
        <taxon>Parasitiformes</taxon>
        <taxon>Ixodida</taxon>
        <taxon>Ixodoidea</taxon>
        <taxon>Ixodidae</taxon>
        <taxon>Haemaphysalinae</taxon>
        <taxon>Haemaphysalis</taxon>
    </lineage>
</organism>
<gene>
    <name evidence="8" type="primary">hlESTMP1</name>
</gene>
<dbReference type="GO" id="GO:0046872">
    <property type="term" value="F:metal ion binding"/>
    <property type="evidence" value="ECO:0007669"/>
    <property type="project" value="UniProtKB-KW"/>
</dbReference>
<comment type="caution">
    <text evidence="5">Lacks conserved residue(s) required for the propagation of feature annotation.</text>
</comment>
<evidence type="ECO:0000256" key="2">
    <source>
        <dbReference type="ARBA" id="ARBA00022801"/>
    </source>
</evidence>
<dbReference type="SUPFAM" id="SSF55486">
    <property type="entry name" value="Metalloproteases ('zincins'), catalytic domain"/>
    <property type="match status" value="1"/>
</dbReference>
<dbReference type="GO" id="GO:0004222">
    <property type="term" value="F:metalloendopeptidase activity"/>
    <property type="evidence" value="ECO:0007669"/>
    <property type="project" value="InterPro"/>
</dbReference>
<evidence type="ECO:0000259" key="7">
    <source>
        <dbReference type="PROSITE" id="PS50215"/>
    </source>
</evidence>
<proteinExistence type="evidence at transcript level"/>
<dbReference type="PROSITE" id="PS50215">
    <property type="entry name" value="ADAM_MEPRO"/>
    <property type="match status" value="1"/>
</dbReference>